<evidence type="ECO:0000256" key="2">
    <source>
        <dbReference type="SAM" id="Phobius"/>
    </source>
</evidence>
<dbReference type="Pfam" id="PF16537">
    <property type="entry name" value="T2SSB"/>
    <property type="match status" value="1"/>
</dbReference>
<dbReference type="RefSeq" id="WP_239040014.1">
    <property type="nucleotide sequence ID" value="NZ_BAAAEY010000004.1"/>
</dbReference>
<keyword evidence="2" id="KW-1133">Transmembrane helix</keyword>
<gene>
    <name evidence="4" type="ORF">SAMN04487964_1088</name>
</gene>
<keyword evidence="2" id="KW-0812">Transmembrane</keyword>
<feature type="compositionally biased region" description="Low complexity" evidence="1">
    <location>
        <begin position="120"/>
        <end position="143"/>
    </location>
</feature>
<keyword evidence="2" id="KW-0472">Membrane</keyword>
<evidence type="ECO:0000313" key="5">
    <source>
        <dbReference type="Proteomes" id="UP001159257"/>
    </source>
</evidence>
<feature type="region of interest" description="Disordered" evidence="1">
    <location>
        <begin position="10"/>
        <end position="34"/>
    </location>
</feature>
<feature type="compositionally biased region" description="Basic and acidic residues" evidence="1">
    <location>
        <begin position="109"/>
        <end position="119"/>
    </location>
</feature>
<dbReference type="Proteomes" id="UP001159257">
    <property type="component" value="Unassembled WGS sequence"/>
</dbReference>
<feature type="compositionally biased region" description="Low complexity" evidence="1">
    <location>
        <begin position="76"/>
        <end position="86"/>
    </location>
</feature>
<organism evidence="4 5">
    <name type="scientific">Marinobacterium sediminicola</name>
    <dbReference type="NCBI Taxonomy" id="518898"/>
    <lineage>
        <taxon>Bacteria</taxon>
        <taxon>Pseudomonadati</taxon>
        <taxon>Pseudomonadota</taxon>
        <taxon>Gammaproteobacteria</taxon>
        <taxon>Oceanospirillales</taxon>
        <taxon>Oceanospirillaceae</taxon>
        <taxon>Marinobacterium</taxon>
    </lineage>
</organism>
<name>A0ABY1S0I6_9GAMM</name>
<protein>
    <submittedName>
        <fullName evidence="4">Type II secretion system protein B</fullName>
    </submittedName>
</protein>
<proteinExistence type="predicted"/>
<dbReference type="EMBL" id="FXWV01000008">
    <property type="protein sequence ID" value="SMR74711.1"/>
    <property type="molecule type" value="Genomic_DNA"/>
</dbReference>
<comment type="caution">
    <text evidence="4">The sequence shown here is derived from an EMBL/GenBank/DDBJ whole genome shotgun (WGS) entry which is preliminary data.</text>
</comment>
<feature type="domain" description="Type II secretion system protein GspB C-terminal" evidence="3">
    <location>
        <begin position="166"/>
        <end position="222"/>
    </location>
</feature>
<feature type="transmembrane region" description="Helical" evidence="2">
    <location>
        <begin position="40"/>
        <end position="59"/>
    </location>
</feature>
<evidence type="ECO:0000313" key="4">
    <source>
        <dbReference type="EMBL" id="SMR74711.1"/>
    </source>
</evidence>
<evidence type="ECO:0000259" key="3">
    <source>
        <dbReference type="Pfam" id="PF16537"/>
    </source>
</evidence>
<keyword evidence="5" id="KW-1185">Reference proteome</keyword>
<accession>A0ABY1S0I6</accession>
<feature type="compositionally biased region" description="Low complexity" evidence="1">
    <location>
        <begin position="97"/>
        <end position="108"/>
    </location>
</feature>
<evidence type="ECO:0000256" key="1">
    <source>
        <dbReference type="SAM" id="MobiDB-lite"/>
    </source>
</evidence>
<sequence length="223" mass="24408">MSYIHDALKASSEQRKAAQGTPEPASEPAPLEVTQRRRGWSPGLVLLILLLGLLLYWFWRTPVQQPEDSVDRVQPAAAKTEPVAAAQDEPDLSGVKIAIRTPAVTAAPRRAEAPARAESPDTAPSGPPTAAASVESPPAASDPGPYADLPYLRQLPVDQQRELQEIRFTVHIYSDEPGSRLVKYDGRVLREGDFVRPGLRIEAIIPRGVVLQFRQTRFKVPAL</sequence>
<feature type="region of interest" description="Disordered" evidence="1">
    <location>
        <begin position="70"/>
        <end position="150"/>
    </location>
</feature>
<dbReference type="InterPro" id="IPR032389">
    <property type="entry name" value="GspB_C"/>
</dbReference>
<reference evidence="4 5" key="1">
    <citation type="submission" date="2017-05" db="EMBL/GenBank/DDBJ databases">
        <authorList>
            <person name="Varghese N."/>
            <person name="Submissions S."/>
        </authorList>
    </citation>
    <scope>NUCLEOTIDE SEQUENCE [LARGE SCALE GENOMIC DNA]</scope>
    <source>
        <strain evidence="4 5">CGMCC 1.7287</strain>
    </source>
</reference>